<evidence type="ECO:0000256" key="1">
    <source>
        <dbReference type="SAM" id="MobiDB-lite"/>
    </source>
</evidence>
<protein>
    <submittedName>
        <fullName evidence="2">Uncharacterized protein</fullName>
    </submittedName>
</protein>
<proteinExistence type="predicted"/>
<accession>A0AAD3DJP4</accession>
<evidence type="ECO:0000313" key="3">
    <source>
        <dbReference type="Proteomes" id="UP001054857"/>
    </source>
</evidence>
<dbReference type="AlphaFoldDB" id="A0AAD3DJP4"/>
<feature type="region of interest" description="Disordered" evidence="1">
    <location>
        <begin position="77"/>
        <end position="103"/>
    </location>
</feature>
<reference evidence="2 3" key="1">
    <citation type="journal article" date="2021" name="Sci. Rep.">
        <title>Genome sequencing of the multicellular alga Astrephomene provides insights into convergent evolution of germ-soma differentiation.</title>
        <authorList>
            <person name="Yamashita S."/>
            <person name="Yamamoto K."/>
            <person name="Matsuzaki R."/>
            <person name="Suzuki S."/>
            <person name="Yamaguchi H."/>
            <person name="Hirooka S."/>
            <person name="Minakuchi Y."/>
            <person name="Miyagishima S."/>
            <person name="Kawachi M."/>
            <person name="Toyoda A."/>
            <person name="Nozaki H."/>
        </authorList>
    </citation>
    <scope>NUCLEOTIDE SEQUENCE [LARGE SCALE GENOMIC DNA]</scope>
    <source>
        <strain evidence="2 3">NIES-4017</strain>
    </source>
</reference>
<evidence type="ECO:0000313" key="2">
    <source>
        <dbReference type="EMBL" id="GFR41948.1"/>
    </source>
</evidence>
<keyword evidence="3" id="KW-1185">Reference proteome</keyword>
<feature type="region of interest" description="Disordered" evidence="1">
    <location>
        <begin position="132"/>
        <end position="202"/>
    </location>
</feature>
<dbReference type="Proteomes" id="UP001054857">
    <property type="component" value="Unassembled WGS sequence"/>
</dbReference>
<name>A0AAD3DJP4_9CHLO</name>
<sequence length="264" mass="27477">MESTGTEYGTADNTKWAYELDDGAPVSACLHGQVADAITGMPEPELGSASAAIRRPFGDVTSNFAEFYAFAYASDMKSPDTKPKSMLGLRFSPNRPPGSAAKRLWSTELPPLPRPAGGNARITASVLAPVRAHTQPQDGSSSPTRHSTLATGGPAATSDAYDSPTRSTQPPPWGAPSHPNNNNKSDLRGAPRQHFGRQLGEAAVGVHATKAVMGSSNSGLLFPQSAGQQGPLVAPDCCAAEQVDEQMQDEADENAAVKPVAAAQ</sequence>
<feature type="compositionally biased region" description="Polar residues" evidence="1">
    <location>
        <begin position="134"/>
        <end position="150"/>
    </location>
</feature>
<comment type="caution">
    <text evidence="2">The sequence shown here is derived from an EMBL/GenBank/DDBJ whole genome shotgun (WGS) entry which is preliminary data.</text>
</comment>
<dbReference type="EMBL" id="BMAR01000002">
    <property type="protein sequence ID" value="GFR41948.1"/>
    <property type="molecule type" value="Genomic_DNA"/>
</dbReference>
<organism evidence="2 3">
    <name type="scientific">Astrephomene gubernaculifera</name>
    <dbReference type="NCBI Taxonomy" id="47775"/>
    <lineage>
        <taxon>Eukaryota</taxon>
        <taxon>Viridiplantae</taxon>
        <taxon>Chlorophyta</taxon>
        <taxon>core chlorophytes</taxon>
        <taxon>Chlorophyceae</taxon>
        <taxon>CS clade</taxon>
        <taxon>Chlamydomonadales</taxon>
        <taxon>Astrephomenaceae</taxon>
        <taxon>Astrephomene</taxon>
    </lineage>
</organism>
<gene>
    <name evidence="2" type="ORF">Agub_g2743</name>
</gene>